<feature type="region of interest" description="Disordered" evidence="2">
    <location>
        <begin position="367"/>
        <end position="396"/>
    </location>
</feature>
<dbReference type="SUPFAM" id="SSF57756">
    <property type="entry name" value="Retrovirus zinc finger-like domains"/>
    <property type="match status" value="1"/>
</dbReference>
<keyword evidence="1" id="KW-0863">Zinc-finger</keyword>
<dbReference type="Gene3D" id="4.10.60.10">
    <property type="entry name" value="Zinc finger, CCHC-type"/>
    <property type="match status" value="1"/>
</dbReference>
<feature type="region of interest" description="Disordered" evidence="2">
    <location>
        <begin position="313"/>
        <end position="338"/>
    </location>
</feature>
<evidence type="ECO:0000259" key="3">
    <source>
        <dbReference type="PROSITE" id="PS50158"/>
    </source>
</evidence>
<reference evidence="4" key="1">
    <citation type="submission" date="2019-12" db="EMBL/GenBank/DDBJ databases">
        <title>Genome sequencing and annotation of Brassica cretica.</title>
        <authorList>
            <person name="Studholme D.J."/>
            <person name="Sarris P."/>
        </authorList>
    </citation>
    <scope>NUCLEOTIDE SEQUENCE</scope>
    <source>
        <strain evidence="4">PFS-109/04</strain>
        <tissue evidence="4">Leaf</tissue>
    </source>
</reference>
<dbReference type="GO" id="GO:0003676">
    <property type="term" value="F:nucleic acid binding"/>
    <property type="evidence" value="ECO:0007669"/>
    <property type="project" value="InterPro"/>
</dbReference>
<dbReference type="SMART" id="SM00343">
    <property type="entry name" value="ZnF_C2HC"/>
    <property type="match status" value="1"/>
</dbReference>
<organism evidence="4 5">
    <name type="scientific">Brassica cretica</name>
    <name type="common">Mustard</name>
    <dbReference type="NCBI Taxonomy" id="69181"/>
    <lineage>
        <taxon>Eukaryota</taxon>
        <taxon>Viridiplantae</taxon>
        <taxon>Streptophyta</taxon>
        <taxon>Embryophyta</taxon>
        <taxon>Tracheophyta</taxon>
        <taxon>Spermatophyta</taxon>
        <taxon>Magnoliopsida</taxon>
        <taxon>eudicotyledons</taxon>
        <taxon>Gunneridae</taxon>
        <taxon>Pentapetalae</taxon>
        <taxon>rosids</taxon>
        <taxon>malvids</taxon>
        <taxon>Brassicales</taxon>
        <taxon>Brassicaceae</taxon>
        <taxon>Brassiceae</taxon>
        <taxon>Brassica</taxon>
    </lineage>
</organism>
<evidence type="ECO:0000313" key="5">
    <source>
        <dbReference type="Proteomes" id="UP000712600"/>
    </source>
</evidence>
<dbReference type="Proteomes" id="UP000712600">
    <property type="component" value="Unassembled WGS sequence"/>
</dbReference>
<sequence length="1020" mass="114414">MVKGRATRDASSDESCNEMRKQRGKVRQNKIIKLWSCPRAMKESIEQIPYNLTDKEGEEEQEQEVNLFPVMVTVQDTSKIDHDLTSKKLLYAANWTMEQEKDIQLYLHPIWSHISSCRKHLKSLCKLDPDAFPIPMMSSKLIDIAASNEQSKPLSKTLFESLSSVGVLRLTYQQWLAENNYNHTDVSSFIRFLDSLRALEKKILSEIVGSPSFTVSIQLYIEVIEKHSFFWSDLVSSSDECKLFFFWSLIKAIKKLDSSFPEEVHVVLEESKTINNIALHGEPESLYYGHMGAILPCSERVAGARRWSLSSEQPRDHIQLDTTVRKPRPPSCSSHRDEVVHTNHAPIGARPKPLEPPEVSHRCARETHAPTQSVGVTAHSGHAPPSPTAIRRSHRARPPLVRRRIAAAPSPPPITFLVSHHPSSIAAGDLSQDVCTGCHVCGDLRRYRDVCTYDALEICGRRLHWLPMFEEFCGVQRRLHWLPCLWRFAGVQRRLYLRRLRDLRGAVWTTVLATPVELYMYILMRRMRGAENSYMPPRKRVVRTQTAGVAREAEDEHVQPAVPQQAAPPIDQDALRQMVQDVARLAAQEAVQQAAEEAARVAAQEVARQMAAVQQGQQIPYGPQVQVQQGPQIHMQQAPPVHVQHDHQVPPPPPAFPVQVPEVDETFIRVLVQMKYVSLEHFSGTTEPTVAQDWKHSLDKCLKTISCPPRLKLNIAELYLCGDASIWWDGKRPWEQIGAPRYGRCRRHHFGECFQCYNCDQFGHLSKNCRKPPCTQVAAPAAAVAPAPAVAAMNCCCCNQPGQIYRDCPRRGNVALPPPPKRPAIAPRVADHGMMTMLVKVHWERDGIQEETWESEPQMRIEYPELFPNIIGETVGDSNSGSNSLLVGESCNDPNSGPKNSGRVSGSPELVAGATVCRDHVQLDTTVRNPRPPSCSSRRDKAVDTNHAAIGGQKKPLEPPEVSHPCARETHAPPQSVGVTAHSGHAPPSPTPIRRSHRARPPLVRHRKAAAASPPHLRRR</sequence>
<proteinExistence type="predicted"/>
<dbReference type="InterPro" id="IPR036875">
    <property type="entry name" value="Znf_CCHC_sf"/>
</dbReference>
<accession>A0A8S9RUT3</accession>
<dbReference type="EMBL" id="QGKX02000088">
    <property type="protein sequence ID" value="KAF3583659.1"/>
    <property type="molecule type" value="Genomic_DNA"/>
</dbReference>
<keyword evidence="1" id="KW-0862">Zinc</keyword>
<evidence type="ECO:0000313" key="4">
    <source>
        <dbReference type="EMBL" id="KAF3583659.1"/>
    </source>
</evidence>
<dbReference type="PROSITE" id="PS50158">
    <property type="entry name" value="ZF_CCHC"/>
    <property type="match status" value="1"/>
</dbReference>
<gene>
    <name evidence="4" type="ORF">F2Q69_00030334</name>
</gene>
<feature type="compositionally biased region" description="Basic and acidic residues" evidence="2">
    <location>
        <begin position="1"/>
        <end position="21"/>
    </location>
</feature>
<feature type="region of interest" description="Disordered" evidence="2">
    <location>
        <begin position="1"/>
        <end position="22"/>
    </location>
</feature>
<feature type="compositionally biased region" description="Basic residues" evidence="2">
    <location>
        <begin position="994"/>
        <end position="1009"/>
    </location>
</feature>
<keyword evidence="1" id="KW-0479">Metal-binding</keyword>
<dbReference type="InterPro" id="IPR001878">
    <property type="entry name" value="Znf_CCHC"/>
</dbReference>
<feature type="compositionally biased region" description="Polar residues" evidence="2">
    <location>
        <begin position="892"/>
        <end position="904"/>
    </location>
</feature>
<feature type="domain" description="CCHC-type" evidence="3">
    <location>
        <begin position="756"/>
        <end position="771"/>
    </location>
</feature>
<dbReference type="GO" id="GO:0008270">
    <property type="term" value="F:zinc ion binding"/>
    <property type="evidence" value="ECO:0007669"/>
    <property type="project" value="UniProtKB-KW"/>
</dbReference>
<dbReference type="Pfam" id="PF00098">
    <property type="entry name" value="zf-CCHC"/>
    <property type="match status" value="1"/>
</dbReference>
<comment type="caution">
    <text evidence="4">The sequence shown here is derived from an EMBL/GenBank/DDBJ whole genome shotgun (WGS) entry which is preliminary data.</text>
</comment>
<protein>
    <recommendedName>
        <fullName evidence="3">CCHC-type domain-containing protein</fullName>
    </recommendedName>
</protein>
<name>A0A8S9RUT3_BRACR</name>
<feature type="region of interest" description="Disordered" evidence="2">
    <location>
        <begin position="872"/>
        <end position="907"/>
    </location>
</feature>
<evidence type="ECO:0000256" key="1">
    <source>
        <dbReference type="PROSITE-ProRule" id="PRU00047"/>
    </source>
</evidence>
<feature type="region of interest" description="Disordered" evidence="2">
    <location>
        <begin position="921"/>
        <end position="1020"/>
    </location>
</feature>
<dbReference type="AlphaFoldDB" id="A0A8S9RUT3"/>
<feature type="compositionally biased region" description="Polar residues" evidence="2">
    <location>
        <begin position="876"/>
        <end position="885"/>
    </location>
</feature>
<evidence type="ECO:0000256" key="2">
    <source>
        <dbReference type="SAM" id="MobiDB-lite"/>
    </source>
</evidence>